<dbReference type="EMBL" id="CAFAAB010000001">
    <property type="protein sequence ID" value="CAB4772711.1"/>
    <property type="molecule type" value="Genomic_DNA"/>
</dbReference>
<dbReference type="GO" id="GO:0006740">
    <property type="term" value="P:NADPH regeneration"/>
    <property type="evidence" value="ECO:0007669"/>
    <property type="project" value="InterPro"/>
</dbReference>
<dbReference type="Pfam" id="PF03807">
    <property type="entry name" value="F420_oxidored"/>
    <property type="match status" value="1"/>
</dbReference>
<dbReference type="SUPFAM" id="SSF51735">
    <property type="entry name" value="NAD(P)-binding Rossmann-fold domains"/>
    <property type="match status" value="1"/>
</dbReference>
<dbReference type="NCBIfam" id="TIGR01915">
    <property type="entry name" value="npdG"/>
    <property type="match status" value="1"/>
</dbReference>
<dbReference type="GO" id="GO:0015677">
    <property type="term" value="P:copper ion import"/>
    <property type="evidence" value="ECO:0007669"/>
    <property type="project" value="TreeGrafter"/>
</dbReference>
<dbReference type="PANTHER" id="PTHR14239:SF0">
    <property type="entry name" value="F420-DEPENDENT NADP REDUCTASE"/>
    <property type="match status" value="1"/>
</dbReference>
<dbReference type="GO" id="GO:0016651">
    <property type="term" value="F:oxidoreductase activity, acting on NAD(P)H"/>
    <property type="evidence" value="ECO:0007669"/>
    <property type="project" value="InterPro"/>
</dbReference>
<dbReference type="PANTHER" id="PTHR14239">
    <property type="entry name" value="DUDULIN-RELATED"/>
    <property type="match status" value="1"/>
</dbReference>
<protein>
    <submittedName>
        <fullName evidence="3">Unannotated protein</fullName>
    </submittedName>
</protein>
<dbReference type="GO" id="GO:0050661">
    <property type="term" value="F:NADP binding"/>
    <property type="evidence" value="ECO:0007669"/>
    <property type="project" value="InterPro"/>
</dbReference>
<name>A0A6J6VJR8_9ZZZZ</name>
<keyword evidence="1" id="KW-0560">Oxidoreductase</keyword>
<dbReference type="InterPro" id="IPR028939">
    <property type="entry name" value="P5C_Rdtase_cat_N"/>
</dbReference>
<reference evidence="3" key="1">
    <citation type="submission" date="2020-05" db="EMBL/GenBank/DDBJ databases">
        <authorList>
            <person name="Chiriac C."/>
            <person name="Salcher M."/>
            <person name="Ghai R."/>
            <person name="Kavagutti S V."/>
        </authorList>
    </citation>
    <scope>NUCLEOTIDE SEQUENCE</scope>
</reference>
<organism evidence="3">
    <name type="scientific">freshwater metagenome</name>
    <dbReference type="NCBI Taxonomy" id="449393"/>
    <lineage>
        <taxon>unclassified sequences</taxon>
        <taxon>metagenomes</taxon>
        <taxon>ecological metagenomes</taxon>
    </lineage>
</organism>
<dbReference type="GO" id="GO:0008823">
    <property type="term" value="F:cupric reductase (NADH) activity"/>
    <property type="evidence" value="ECO:0007669"/>
    <property type="project" value="TreeGrafter"/>
</dbReference>
<evidence type="ECO:0000259" key="2">
    <source>
        <dbReference type="Pfam" id="PF03807"/>
    </source>
</evidence>
<feature type="domain" description="Pyrroline-5-carboxylate reductase catalytic N-terminal" evidence="2">
    <location>
        <begin position="5"/>
        <end position="98"/>
    </location>
</feature>
<dbReference type="AlphaFoldDB" id="A0A6J6VJR8"/>
<dbReference type="GO" id="GO:0070967">
    <property type="term" value="F:coenzyme F420 binding"/>
    <property type="evidence" value="ECO:0007669"/>
    <property type="project" value="InterPro"/>
</dbReference>
<dbReference type="InterPro" id="IPR036291">
    <property type="entry name" value="NAD(P)-bd_dom_sf"/>
</dbReference>
<sequence length="215" mass="22005">MNKSIGIIGGSGPAGRGLAVRLASAGYNVVLGSREADRAGQVAGALTWRGQGTVTGGTNESAAECDVVILATPWDSAVSTVVPLRKQLVGKVVISMVNALQKQGRELVPMYPARGSMAGEVAAALPGSKVTGAFHHLPAADMENLDSGLDADVMVVGDDVEARTLTVEITDAMEGLRAVEVGSLSLAGAVEAFTAVCITTNIRHKAHTYVKLAGL</sequence>
<dbReference type="GO" id="GO:0005886">
    <property type="term" value="C:plasma membrane"/>
    <property type="evidence" value="ECO:0007669"/>
    <property type="project" value="TreeGrafter"/>
</dbReference>
<evidence type="ECO:0000313" key="3">
    <source>
        <dbReference type="EMBL" id="CAB4772711.1"/>
    </source>
</evidence>
<dbReference type="InterPro" id="IPR010185">
    <property type="entry name" value="NpdG"/>
</dbReference>
<proteinExistence type="predicted"/>
<dbReference type="GO" id="GO:0052851">
    <property type="term" value="F:ferric-chelate reductase (NADPH) activity"/>
    <property type="evidence" value="ECO:0007669"/>
    <property type="project" value="TreeGrafter"/>
</dbReference>
<gene>
    <name evidence="3" type="ORF">UFOPK2958_00010</name>
</gene>
<dbReference type="Gene3D" id="3.40.50.720">
    <property type="entry name" value="NAD(P)-binding Rossmann-like Domain"/>
    <property type="match status" value="1"/>
</dbReference>
<dbReference type="InterPro" id="IPR051267">
    <property type="entry name" value="STEAP_metalloreductase"/>
</dbReference>
<accession>A0A6J6VJR8</accession>
<evidence type="ECO:0000256" key="1">
    <source>
        <dbReference type="ARBA" id="ARBA00023002"/>
    </source>
</evidence>